<dbReference type="AlphaFoldDB" id="A0A0K1JEY9"/>
<keyword evidence="3" id="KW-1185">Reference proteome</keyword>
<dbReference type="PANTHER" id="PTHR35802">
    <property type="entry name" value="PROTEASE SYNTHASE AND SPORULATION PROTEIN PAI 2"/>
    <property type="match status" value="1"/>
</dbReference>
<reference evidence="2 3" key="1">
    <citation type="submission" date="2015-03" db="EMBL/GenBank/DDBJ databases">
        <title>Luteipulveratus halotolerans sp. nov., a novel actinobacterium (Dermacoccaceae) from Sarawak, Malaysia.</title>
        <authorList>
            <person name="Juboi H."/>
            <person name="Basik A."/>
            <person name="Shamsul S.S."/>
            <person name="Arnold P."/>
            <person name="Schmitt E.K."/>
            <person name="Sanglier J.-J."/>
            <person name="Yeo T."/>
        </authorList>
    </citation>
    <scope>NUCLEOTIDE SEQUENCE [LARGE SCALE GENOMIC DNA]</scope>
    <source>
        <strain evidence="2 3">MN07-A0370</strain>
    </source>
</reference>
<dbReference type="STRING" id="571913.VV02_04425"/>
<sequence length="202" mass="21981">MYLPAHADVDDRAQIEEFVRRTSVASLVTVGADGVPDSTTLPVLWEGDRLIAHIARANEHWSRIVSGGSALAIVRGPDGYITPSWYASKAEHGRVVPTWNYTEVQLRGSLTVHDDPDWVLDAVTELTNHHEGQRDSPWAVTDAPEKFVRTRLKAIVGLEMQVTTVEAKAKVSRDKPEADQAGVLAGMPDGPLRNAQVSGGLT</sequence>
<dbReference type="RefSeq" id="WP_052590149.1">
    <property type="nucleotide sequence ID" value="NZ_CP011112.1"/>
</dbReference>
<gene>
    <name evidence="2" type="ORF">VV02_04425</name>
</gene>
<dbReference type="PANTHER" id="PTHR35802:SF1">
    <property type="entry name" value="PROTEASE SYNTHASE AND SPORULATION PROTEIN PAI 2"/>
    <property type="match status" value="1"/>
</dbReference>
<dbReference type="PATRIC" id="fig|571913.6.peg.905"/>
<organism evidence="2 3">
    <name type="scientific">Luteipulveratus mongoliensis</name>
    <dbReference type="NCBI Taxonomy" id="571913"/>
    <lineage>
        <taxon>Bacteria</taxon>
        <taxon>Bacillati</taxon>
        <taxon>Actinomycetota</taxon>
        <taxon>Actinomycetes</taxon>
        <taxon>Micrococcales</taxon>
        <taxon>Dermacoccaceae</taxon>
        <taxon>Luteipulveratus</taxon>
    </lineage>
</organism>
<dbReference type="Pfam" id="PF04299">
    <property type="entry name" value="FMN_bind_2"/>
    <property type="match status" value="1"/>
</dbReference>
<evidence type="ECO:0000256" key="1">
    <source>
        <dbReference type="SAM" id="MobiDB-lite"/>
    </source>
</evidence>
<feature type="region of interest" description="Disordered" evidence="1">
    <location>
        <begin position="171"/>
        <end position="202"/>
    </location>
</feature>
<evidence type="ECO:0000313" key="3">
    <source>
        <dbReference type="Proteomes" id="UP000066480"/>
    </source>
</evidence>
<proteinExistence type="predicted"/>
<evidence type="ECO:0000313" key="2">
    <source>
        <dbReference type="EMBL" id="AKU15282.1"/>
    </source>
</evidence>
<dbReference type="OrthoDB" id="9794948at2"/>
<protein>
    <submittedName>
        <fullName evidence="2">Transcriptional regulator</fullName>
    </submittedName>
</protein>
<accession>A0A0K1JEY9</accession>
<dbReference type="PIRSF" id="PIRSF010372">
    <property type="entry name" value="PaiB"/>
    <property type="match status" value="1"/>
</dbReference>
<dbReference type="Gene3D" id="2.30.110.10">
    <property type="entry name" value="Electron Transport, Fmn-binding Protein, Chain A"/>
    <property type="match status" value="1"/>
</dbReference>
<dbReference type="SUPFAM" id="SSF50475">
    <property type="entry name" value="FMN-binding split barrel"/>
    <property type="match status" value="1"/>
</dbReference>
<dbReference type="EMBL" id="CP011112">
    <property type="protein sequence ID" value="AKU15282.1"/>
    <property type="molecule type" value="Genomic_DNA"/>
</dbReference>
<dbReference type="Proteomes" id="UP000066480">
    <property type="component" value="Chromosome"/>
</dbReference>
<dbReference type="InterPro" id="IPR012349">
    <property type="entry name" value="Split_barrel_FMN-bd"/>
</dbReference>
<dbReference type="InterPro" id="IPR007396">
    <property type="entry name" value="TR_PAI2-type"/>
</dbReference>
<name>A0A0K1JEY9_9MICO</name>
<dbReference type="KEGG" id="lmoi:VV02_04425"/>